<dbReference type="SUPFAM" id="SSF53244">
    <property type="entry name" value="MurD-like peptide ligases, peptide-binding domain"/>
    <property type="match status" value="1"/>
</dbReference>
<reference evidence="1" key="1">
    <citation type="submission" date="2020-05" db="EMBL/GenBank/DDBJ databases">
        <authorList>
            <person name="Chiriac C."/>
            <person name="Salcher M."/>
            <person name="Ghai R."/>
            <person name="Kavagutti S V."/>
        </authorList>
    </citation>
    <scope>NUCLEOTIDE SEQUENCE</scope>
</reference>
<dbReference type="GO" id="GO:0016881">
    <property type="term" value="F:acid-amino acid ligase activity"/>
    <property type="evidence" value="ECO:0007669"/>
    <property type="project" value="InterPro"/>
</dbReference>
<gene>
    <name evidence="1" type="ORF">UFOPK1358_01701</name>
</gene>
<organism evidence="1">
    <name type="scientific">freshwater metagenome</name>
    <dbReference type="NCBI Taxonomy" id="449393"/>
    <lineage>
        <taxon>unclassified sequences</taxon>
        <taxon>metagenomes</taxon>
        <taxon>ecological metagenomes</taxon>
    </lineage>
</organism>
<dbReference type="Gene3D" id="3.90.190.20">
    <property type="entry name" value="Mur ligase, C-terminal domain"/>
    <property type="match status" value="1"/>
</dbReference>
<sequence length="64" mass="6684">MLLFDAVRDAHPEAQVVWCADLDQAAAYLGTELAAGDLCLSIGAGSITTLADLVLPLLQSRPDS</sequence>
<proteinExistence type="predicted"/>
<name>A0A6J6CL67_9ZZZZ</name>
<dbReference type="InterPro" id="IPR036615">
    <property type="entry name" value="Mur_ligase_C_dom_sf"/>
</dbReference>
<dbReference type="AlphaFoldDB" id="A0A6J6CL67"/>
<protein>
    <submittedName>
        <fullName evidence="1">Unannotated protein</fullName>
    </submittedName>
</protein>
<accession>A0A6J6CL67</accession>
<evidence type="ECO:0000313" key="1">
    <source>
        <dbReference type="EMBL" id="CAB4552270.1"/>
    </source>
</evidence>
<dbReference type="EMBL" id="CAEZSF010000213">
    <property type="protein sequence ID" value="CAB4552270.1"/>
    <property type="molecule type" value="Genomic_DNA"/>
</dbReference>